<evidence type="ECO:0000256" key="5">
    <source>
        <dbReference type="SAM" id="Phobius"/>
    </source>
</evidence>
<dbReference type="InParanoid" id="A8N7F4"/>
<dbReference type="PANTHER" id="PTHR28013">
    <property type="entry name" value="PROTEIN DCV1-RELATED"/>
    <property type="match status" value="1"/>
</dbReference>
<dbReference type="EMBL" id="AACS02000003">
    <property type="protein sequence ID" value="EAU91129.2"/>
    <property type="molecule type" value="Genomic_DNA"/>
</dbReference>
<dbReference type="RefSeq" id="XP_001830760.2">
    <property type="nucleotide sequence ID" value="XM_001830708.2"/>
</dbReference>
<evidence type="ECO:0000256" key="1">
    <source>
        <dbReference type="ARBA" id="ARBA00004141"/>
    </source>
</evidence>
<evidence type="ECO:0000313" key="7">
    <source>
        <dbReference type="Proteomes" id="UP000001861"/>
    </source>
</evidence>
<dbReference type="Proteomes" id="UP000001861">
    <property type="component" value="Unassembled WGS sequence"/>
</dbReference>
<keyword evidence="7" id="KW-1185">Reference proteome</keyword>
<dbReference type="OMA" id="CGAAYHR"/>
<comment type="caution">
    <text evidence="6">The sequence shown here is derived from an EMBL/GenBank/DDBJ whole genome shotgun (WGS) entry which is preliminary data.</text>
</comment>
<dbReference type="VEuPathDB" id="FungiDB:CC1G_03297"/>
<dbReference type="OrthoDB" id="2354757at2759"/>
<dbReference type="PANTHER" id="PTHR28013:SF3">
    <property type="entry name" value="PROTEIN DCV1-RELATED"/>
    <property type="match status" value="1"/>
</dbReference>
<reference evidence="6 7" key="1">
    <citation type="journal article" date="2010" name="Proc. Natl. Acad. Sci. U.S.A.">
        <title>Insights into evolution of multicellular fungi from the assembled chromosomes of the mushroom Coprinopsis cinerea (Coprinus cinereus).</title>
        <authorList>
            <person name="Stajich J.E."/>
            <person name="Wilke S.K."/>
            <person name="Ahren D."/>
            <person name="Au C.H."/>
            <person name="Birren B.W."/>
            <person name="Borodovsky M."/>
            <person name="Burns C."/>
            <person name="Canback B."/>
            <person name="Casselton L.A."/>
            <person name="Cheng C.K."/>
            <person name="Deng J."/>
            <person name="Dietrich F.S."/>
            <person name="Fargo D.C."/>
            <person name="Farman M.L."/>
            <person name="Gathman A.C."/>
            <person name="Goldberg J."/>
            <person name="Guigo R."/>
            <person name="Hoegger P.J."/>
            <person name="Hooker J.B."/>
            <person name="Huggins A."/>
            <person name="James T.Y."/>
            <person name="Kamada T."/>
            <person name="Kilaru S."/>
            <person name="Kodira C."/>
            <person name="Kues U."/>
            <person name="Kupfer D."/>
            <person name="Kwan H.S."/>
            <person name="Lomsadze A."/>
            <person name="Li W."/>
            <person name="Lilly W.W."/>
            <person name="Ma L.J."/>
            <person name="Mackey A.J."/>
            <person name="Manning G."/>
            <person name="Martin F."/>
            <person name="Muraguchi H."/>
            <person name="Natvig D.O."/>
            <person name="Palmerini H."/>
            <person name="Ramesh M.A."/>
            <person name="Rehmeyer C.J."/>
            <person name="Roe B.A."/>
            <person name="Shenoy N."/>
            <person name="Stanke M."/>
            <person name="Ter-Hovhannisyan V."/>
            <person name="Tunlid A."/>
            <person name="Velagapudi R."/>
            <person name="Vision T.J."/>
            <person name="Zeng Q."/>
            <person name="Zolan M.E."/>
            <person name="Pukkila P.J."/>
        </authorList>
    </citation>
    <scope>NUCLEOTIDE SEQUENCE [LARGE SCALE GENOMIC DNA]</scope>
    <source>
        <strain evidence="7">Okayama-7 / 130 / ATCC MYA-4618 / FGSC 9003</strain>
    </source>
</reference>
<name>A8N7F4_COPC7</name>
<dbReference type="InterPro" id="IPR051380">
    <property type="entry name" value="pH-response_reg_palI/RIM9"/>
</dbReference>
<keyword evidence="2 5" id="KW-0812">Transmembrane</keyword>
<accession>A8N7F4</accession>
<dbReference type="eggNOG" id="ENOG502S0K3">
    <property type="taxonomic scope" value="Eukaryota"/>
</dbReference>
<dbReference type="HOGENOM" id="CLU_076420_3_0_1"/>
<dbReference type="GO" id="GO:0035838">
    <property type="term" value="C:growing cell tip"/>
    <property type="evidence" value="ECO:0007669"/>
    <property type="project" value="TreeGrafter"/>
</dbReference>
<sequence>MKVAGAALPGVFFCFAAMVLLIFVSVSEPTWDRVSFLNVRRDNGTVHYGCFGYTNHPVGIGYYFSNDRLNSGILHNLTKTLILHPIAAGLAGIAFFFGLCGLAFSRIGTIFMSLVAGLAVLVTLVAWVIDMVLFGIARQRYRNEGLWAQYGNANWLTLGALVSLVLGFCTAAIGSFGRYRRKRSDVGRTTY</sequence>
<dbReference type="KEGG" id="cci:CC1G_03297"/>
<feature type="transmembrane region" description="Helical" evidence="5">
    <location>
        <begin position="7"/>
        <end position="26"/>
    </location>
</feature>
<evidence type="ECO:0000256" key="2">
    <source>
        <dbReference type="ARBA" id="ARBA00022692"/>
    </source>
</evidence>
<evidence type="ECO:0000256" key="3">
    <source>
        <dbReference type="ARBA" id="ARBA00022989"/>
    </source>
</evidence>
<dbReference type="GeneID" id="6007205"/>
<comment type="subcellular location">
    <subcellularLocation>
        <location evidence="1">Membrane</location>
        <topology evidence="1">Multi-pass membrane protein</topology>
    </subcellularLocation>
</comment>
<organism evidence="6 7">
    <name type="scientific">Coprinopsis cinerea (strain Okayama-7 / 130 / ATCC MYA-4618 / FGSC 9003)</name>
    <name type="common">Inky cap fungus</name>
    <name type="synonym">Hormographiella aspergillata</name>
    <dbReference type="NCBI Taxonomy" id="240176"/>
    <lineage>
        <taxon>Eukaryota</taxon>
        <taxon>Fungi</taxon>
        <taxon>Dikarya</taxon>
        <taxon>Basidiomycota</taxon>
        <taxon>Agaricomycotina</taxon>
        <taxon>Agaricomycetes</taxon>
        <taxon>Agaricomycetidae</taxon>
        <taxon>Agaricales</taxon>
        <taxon>Agaricineae</taxon>
        <taxon>Psathyrellaceae</taxon>
        <taxon>Coprinopsis</taxon>
    </lineage>
</organism>
<feature type="transmembrane region" description="Helical" evidence="5">
    <location>
        <begin position="82"/>
        <end position="104"/>
    </location>
</feature>
<feature type="transmembrane region" description="Helical" evidence="5">
    <location>
        <begin position="111"/>
        <end position="136"/>
    </location>
</feature>
<dbReference type="GO" id="GO:0005886">
    <property type="term" value="C:plasma membrane"/>
    <property type="evidence" value="ECO:0007669"/>
    <property type="project" value="InterPro"/>
</dbReference>
<dbReference type="Pfam" id="PF06687">
    <property type="entry name" value="SUR7"/>
    <property type="match status" value="1"/>
</dbReference>
<keyword evidence="4 5" id="KW-0472">Membrane</keyword>
<proteinExistence type="predicted"/>
<evidence type="ECO:0000256" key="4">
    <source>
        <dbReference type="ARBA" id="ARBA00023136"/>
    </source>
</evidence>
<protein>
    <recommendedName>
        <fullName evidence="8">Pali-domain-containing protein</fullName>
    </recommendedName>
</protein>
<evidence type="ECO:0008006" key="8">
    <source>
        <dbReference type="Google" id="ProtNLM"/>
    </source>
</evidence>
<feature type="transmembrane region" description="Helical" evidence="5">
    <location>
        <begin position="156"/>
        <end position="176"/>
    </location>
</feature>
<evidence type="ECO:0000313" key="6">
    <source>
        <dbReference type="EMBL" id="EAU91129.2"/>
    </source>
</evidence>
<gene>
    <name evidence="6" type="ORF">CC1G_03297</name>
</gene>
<dbReference type="GO" id="GO:0032153">
    <property type="term" value="C:cell division site"/>
    <property type="evidence" value="ECO:0007669"/>
    <property type="project" value="TreeGrafter"/>
</dbReference>
<dbReference type="InterPro" id="IPR009571">
    <property type="entry name" value="SUR7/Rim9-like_fungi"/>
</dbReference>
<dbReference type="AlphaFoldDB" id="A8N7F4"/>
<keyword evidence="3 5" id="KW-1133">Transmembrane helix</keyword>